<evidence type="ECO:0000313" key="1">
    <source>
        <dbReference type="EMBL" id="AIE97842.1"/>
    </source>
</evidence>
<protein>
    <submittedName>
        <fullName evidence="1">Uncharacterized protein</fullName>
    </submittedName>
</protein>
<dbReference type="EMBL" id="KF900518">
    <property type="protein sequence ID" value="AIE97842.1"/>
    <property type="molecule type" value="Genomic_DNA"/>
</dbReference>
<organism evidence="1">
    <name type="scientific">uncultured marine thaumarchaeote KM3_03_B08</name>
    <dbReference type="NCBI Taxonomy" id="1455959"/>
    <lineage>
        <taxon>Archaea</taxon>
        <taxon>Nitrososphaerota</taxon>
        <taxon>environmental samples</taxon>
    </lineage>
</organism>
<dbReference type="AlphaFoldDB" id="A0A075G7V5"/>
<proteinExistence type="predicted"/>
<accession>A0A075G7V5</accession>
<sequence length="187" mass="20929">MDLIFDMKELTILLLGAIFVTLIAGSVQSISADHLELGGKGIFKDQNRINFKQTTDSNSKYQIHLYTEIRNAQGQLVSVAETSRGNYIPHEISDLLFYEKLGVEPEIVTIDNIKYEKVQYVSSPSVGEDDIEFFTISTLMLCGEIEGHDPTGFSLPCMSVFQASTAIVFVTQTDVITNHWTILRVMN</sequence>
<reference evidence="1" key="1">
    <citation type="journal article" date="2014" name="Genome Biol. Evol.">
        <title>Pangenome evidence for extensive interdomain horizontal transfer affecting lineage core and shell genes in uncultured planktonic thaumarchaeota and euryarchaeota.</title>
        <authorList>
            <person name="Deschamps P."/>
            <person name="Zivanovic Y."/>
            <person name="Moreira D."/>
            <person name="Rodriguez-Valera F."/>
            <person name="Lopez-Garcia P."/>
        </authorList>
    </citation>
    <scope>NUCLEOTIDE SEQUENCE</scope>
</reference>
<name>A0A075G7V5_9ARCH</name>